<evidence type="ECO:0000313" key="3">
    <source>
        <dbReference type="EMBL" id="CAL8143437.1"/>
    </source>
</evidence>
<evidence type="ECO:0000256" key="1">
    <source>
        <dbReference type="ARBA" id="ARBA00022837"/>
    </source>
</evidence>
<comment type="caution">
    <text evidence="3">The sequence shown here is derived from an EMBL/GenBank/DDBJ whole genome shotgun (WGS) entry which is preliminary data.</text>
</comment>
<dbReference type="Proteomes" id="UP001642540">
    <property type="component" value="Unassembled WGS sequence"/>
</dbReference>
<dbReference type="PROSITE" id="PS00018">
    <property type="entry name" value="EF_HAND_1"/>
    <property type="match status" value="1"/>
</dbReference>
<keyword evidence="1" id="KW-0106">Calcium</keyword>
<organism evidence="3 4">
    <name type="scientific">Orchesella dallaii</name>
    <dbReference type="NCBI Taxonomy" id="48710"/>
    <lineage>
        <taxon>Eukaryota</taxon>
        <taxon>Metazoa</taxon>
        <taxon>Ecdysozoa</taxon>
        <taxon>Arthropoda</taxon>
        <taxon>Hexapoda</taxon>
        <taxon>Collembola</taxon>
        <taxon>Entomobryomorpha</taxon>
        <taxon>Entomobryoidea</taxon>
        <taxon>Orchesellidae</taxon>
        <taxon>Orchesellinae</taxon>
        <taxon>Orchesella</taxon>
    </lineage>
</organism>
<dbReference type="EMBL" id="CAXLJM020000157">
    <property type="protein sequence ID" value="CAL8143437.1"/>
    <property type="molecule type" value="Genomic_DNA"/>
</dbReference>
<gene>
    <name evidence="3" type="ORF">ODALV1_LOCUS29572</name>
</gene>
<feature type="domain" description="EF-hand" evidence="2">
    <location>
        <begin position="79"/>
        <end position="106"/>
    </location>
</feature>
<protein>
    <recommendedName>
        <fullName evidence="2">EF-hand domain-containing protein</fullName>
    </recommendedName>
</protein>
<name>A0ABP1S4Y4_9HEXA</name>
<dbReference type="SUPFAM" id="SSF47473">
    <property type="entry name" value="EF-hand"/>
    <property type="match status" value="1"/>
</dbReference>
<dbReference type="PROSITE" id="PS50222">
    <property type="entry name" value="EF_HAND_2"/>
    <property type="match status" value="1"/>
</dbReference>
<dbReference type="Gene3D" id="1.10.238.10">
    <property type="entry name" value="EF-hand"/>
    <property type="match status" value="1"/>
</dbReference>
<keyword evidence="4" id="KW-1185">Reference proteome</keyword>
<dbReference type="CDD" id="cd00051">
    <property type="entry name" value="EFh"/>
    <property type="match status" value="1"/>
</dbReference>
<accession>A0ABP1S4Y4</accession>
<dbReference type="InterPro" id="IPR018247">
    <property type="entry name" value="EF_Hand_1_Ca_BS"/>
</dbReference>
<dbReference type="InterPro" id="IPR011992">
    <property type="entry name" value="EF-hand-dom_pair"/>
</dbReference>
<evidence type="ECO:0000259" key="2">
    <source>
        <dbReference type="PROSITE" id="PS50222"/>
    </source>
</evidence>
<proteinExistence type="predicted"/>
<sequence length="106" mass="12272">METMCHDNTWPTPCCAYKACNFFCCNCSDGGCRRGKRSIRDVNDVQQEEHAHDKNKDGFYEKYEVHNLVLSGSCGNYSEKVGEWETEFHRMDKDKDGKLSYEEING</sequence>
<dbReference type="InterPro" id="IPR002048">
    <property type="entry name" value="EF_hand_dom"/>
</dbReference>
<evidence type="ECO:0000313" key="4">
    <source>
        <dbReference type="Proteomes" id="UP001642540"/>
    </source>
</evidence>
<reference evidence="3 4" key="1">
    <citation type="submission" date="2024-08" db="EMBL/GenBank/DDBJ databases">
        <authorList>
            <person name="Cucini C."/>
            <person name="Frati F."/>
        </authorList>
    </citation>
    <scope>NUCLEOTIDE SEQUENCE [LARGE SCALE GENOMIC DNA]</scope>
</reference>